<dbReference type="GO" id="GO:1904047">
    <property type="term" value="F:S-adenosyl-L-methionine binding"/>
    <property type="evidence" value="ECO:0007669"/>
    <property type="project" value="UniProtKB-UniRule"/>
</dbReference>
<comment type="catalytic activity">
    <reaction evidence="8">
        <text>6-carboxy-5,6,7,8-tetrahydropterin + H(+) = 7-carboxy-7-carbaguanine + NH4(+)</text>
        <dbReference type="Rhea" id="RHEA:27974"/>
        <dbReference type="ChEBI" id="CHEBI:15378"/>
        <dbReference type="ChEBI" id="CHEBI:28938"/>
        <dbReference type="ChEBI" id="CHEBI:61032"/>
        <dbReference type="ChEBI" id="CHEBI:61036"/>
        <dbReference type="EC" id="4.3.99.3"/>
    </reaction>
</comment>
<evidence type="ECO:0000256" key="3">
    <source>
        <dbReference type="ARBA" id="ARBA00022723"/>
    </source>
</evidence>
<feature type="binding site" evidence="8">
    <location>
        <position position="66"/>
    </location>
    <ligand>
        <name>[4Fe-4S] cluster</name>
        <dbReference type="ChEBI" id="CHEBI:49883"/>
        <note>4Fe-4S-S-AdoMet</note>
    </ligand>
</feature>
<name>A0A134B1V5_9PORP</name>
<dbReference type="PANTHER" id="PTHR42836">
    <property type="entry name" value="7-CARBOXY-7-DEAZAGUANINE SYNTHASE"/>
    <property type="match status" value="1"/>
</dbReference>
<dbReference type="InterPro" id="IPR058240">
    <property type="entry name" value="rSAM_sf"/>
</dbReference>
<dbReference type="PANTHER" id="PTHR42836:SF1">
    <property type="entry name" value="7-CARBOXY-7-DEAZAGUANINE SYNTHASE"/>
    <property type="match status" value="1"/>
</dbReference>
<dbReference type="AlphaFoldDB" id="A0A134B1V5"/>
<dbReference type="Proteomes" id="UP000070224">
    <property type="component" value="Unassembled WGS sequence"/>
</dbReference>
<dbReference type="GO" id="GO:0000287">
    <property type="term" value="F:magnesium ion binding"/>
    <property type="evidence" value="ECO:0007669"/>
    <property type="project" value="UniProtKB-UniRule"/>
</dbReference>
<proteinExistence type="inferred from homology"/>
<comment type="function">
    <text evidence="8">Catalyzes the complex heterocyclic radical-mediated conversion of 6-carboxy-5,6,7,8-tetrahydropterin (CPH4) to 7-carboxy-7-deazaguanine (CDG), a step common to the biosynthetic pathways of all 7-deazapurine-containing compounds.</text>
</comment>
<feature type="binding site" evidence="8">
    <location>
        <begin position="43"/>
        <end position="45"/>
    </location>
    <ligand>
        <name>substrate</name>
    </ligand>
</feature>
<feature type="binding site" evidence="8">
    <location>
        <position position="69"/>
    </location>
    <ligand>
        <name>[4Fe-4S] cluster</name>
        <dbReference type="ChEBI" id="CHEBI:49883"/>
        <note>4Fe-4S-S-AdoMet</note>
    </ligand>
</feature>
<comment type="cofactor">
    <cofactor evidence="8">
        <name>[4Fe-4S] cluster</name>
        <dbReference type="ChEBI" id="CHEBI:49883"/>
    </cofactor>
    <text evidence="8">Binds 1 [4Fe-4S] cluster. The cluster is coordinated with 3 cysteines and an exchangeable S-adenosyl-L-methionine.</text>
</comment>
<dbReference type="GO" id="GO:0051539">
    <property type="term" value="F:4 iron, 4 sulfur cluster binding"/>
    <property type="evidence" value="ECO:0007669"/>
    <property type="project" value="UniProtKB-UniRule"/>
</dbReference>
<dbReference type="GO" id="GO:0016840">
    <property type="term" value="F:carbon-nitrogen lyase activity"/>
    <property type="evidence" value="ECO:0007669"/>
    <property type="project" value="UniProtKB-UniRule"/>
</dbReference>
<comment type="caution">
    <text evidence="10">The sequence shown here is derived from an EMBL/GenBank/DDBJ whole genome shotgun (WGS) entry which is preliminary data.</text>
</comment>
<dbReference type="CDD" id="cd01335">
    <property type="entry name" value="Radical_SAM"/>
    <property type="match status" value="1"/>
</dbReference>
<dbReference type="InterPro" id="IPR024924">
    <property type="entry name" value="7-CO-7-deazaguanine_synth-like"/>
</dbReference>
<comment type="pathway">
    <text evidence="8">Purine metabolism; 7-cyano-7-deazaguanine biosynthesis.</text>
</comment>
<keyword evidence="8" id="KW-0671">Queuosine biosynthesis</keyword>
<feature type="binding site" evidence="8">
    <location>
        <begin position="142"/>
        <end position="144"/>
    </location>
    <ligand>
        <name>S-adenosyl-L-methionine</name>
        <dbReference type="ChEBI" id="CHEBI:59789"/>
    </ligand>
</feature>
<keyword evidence="1 8" id="KW-0004">4Fe-4S</keyword>
<feature type="binding site" evidence="8">
    <location>
        <begin position="68"/>
        <end position="70"/>
    </location>
    <ligand>
        <name>S-adenosyl-L-methionine</name>
        <dbReference type="ChEBI" id="CHEBI:59789"/>
    </ligand>
</feature>
<comment type="cofactor">
    <cofactor evidence="8">
        <name>S-adenosyl-L-methionine</name>
        <dbReference type="ChEBI" id="CHEBI:59789"/>
    </cofactor>
    <text evidence="8">Binds 1 S-adenosyl-L-methionine per subunit.</text>
</comment>
<comment type="subunit">
    <text evidence="8">Homodimer.</text>
</comment>
<feature type="domain" description="Radical SAM core" evidence="9">
    <location>
        <begin position="49"/>
        <end position="230"/>
    </location>
</feature>
<dbReference type="UniPathway" id="UPA00391"/>
<dbReference type="PATRIC" id="fig|322095.3.peg.1829"/>
<dbReference type="HAMAP" id="MF_00917">
    <property type="entry name" value="QueE"/>
    <property type="match status" value="1"/>
</dbReference>
<feature type="binding site" evidence="8">
    <location>
        <position position="71"/>
    </location>
    <ligand>
        <name>Mg(2+)</name>
        <dbReference type="ChEBI" id="CHEBI:18420"/>
    </ligand>
</feature>
<dbReference type="InterPro" id="IPR007197">
    <property type="entry name" value="rSAM"/>
</dbReference>
<evidence type="ECO:0000256" key="7">
    <source>
        <dbReference type="ARBA" id="ARBA00023239"/>
    </source>
</evidence>
<evidence type="ECO:0000256" key="5">
    <source>
        <dbReference type="ARBA" id="ARBA00023004"/>
    </source>
</evidence>
<evidence type="ECO:0000256" key="1">
    <source>
        <dbReference type="ARBA" id="ARBA00022485"/>
    </source>
</evidence>
<keyword evidence="3 8" id="KW-0479">Metal-binding</keyword>
<keyword evidence="5 8" id="KW-0408">Iron</keyword>
<keyword evidence="4 8" id="KW-0460">Magnesium</keyword>
<keyword evidence="6 8" id="KW-0411">Iron-sulfur</keyword>
<protein>
    <recommendedName>
        <fullName evidence="8">7-carboxy-7-deazaguanine synthase</fullName>
        <shortName evidence="8">CDG synthase</shortName>
        <ecNumber evidence="8">4.3.99.3</ecNumber>
    </recommendedName>
    <alternativeName>
        <fullName evidence="8">Queuosine biosynthesis protein QueE</fullName>
    </alternativeName>
</protein>
<evidence type="ECO:0000256" key="4">
    <source>
        <dbReference type="ARBA" id="ARBA00022842"/>
    </source>
</evidence>
<dbReference type="PROSITE" id="PS51918">
    <property type="entry name" value="RADICAL_SAM"/>
    <property type="match status" value="1"/>
</dbReference>
<evidence type="ECO:0000256" key="2">
    <source>
        <dbReference type="ARBA" id="ARBA00022691"/>
    </source>
</evidence>
<feature type="binding site" evidence="8">
    <location>
        <position position="62"/>
    </location>
    <ligand>
        <name>[4Fe-4S] cluster</name>
        <dbReference type="ChEBI" id="CHEBI:49883"/>
        <note>4Fe-4S-S-AdoMet</note>
    </ligand>
</feature>
<comment type="caution">
    <text evidence="8">Lacks conserved residue(s) required for the propagation of feature annotation.</text>
</comment>
<comment type="similarity">
    <text evidence="8">Belongs to the radical SAM superfamily. 7-carboxy-7-deazaguanine synthase family.</text>
</comment>
<dbReference type="Gene3D" id="3.20.20.70">
    <property type="entry name" value="Aldolase class I"/>
    <property type="match status" value="1"/>
</dbReference>
<feature type="binding site" evidence="8">
    <location>
        <position position="99"/>
    </location>
    <ligand>
        <name>substrate</name>
    </ligand>
</feature>
<dbReference type="SFLD" id="SFLDS00029">
    <property type="entry name" value="Radical_SAM"/>
    <property type="match status" value="1"/>
</dbReference>
<organism evidence="10 11">
    <name type="scientific">Porphyromonas somerae</name>
    <dbReference type="NCBI Taxonomy" id="322095"/>
    <lineage>
        <taxon>Bacteria</taxon>
        <taxon>Pseudomonadati</taxon>
        <taxon>Bacteroidota</taxon>
        <taxon>Bacteroidia</taxon>
        <taxon>Bacteroidales</taxon>
        <taxon>Porphyromonadaceae</taxon>
        <taxon>Porphyromonas</taxon>
    </lineage>
</organism>
<gene>
    <name evidence="8" type="primary">queE</name>
    <name evidence="10" type="ORF">HMPREF3185_01854</name>
</gene>
<dbReference type="PIRSF" id="PIRSF000370">
    <property type="entry name" value="QueE"/>
    <property type="match status" value="1"/>
</dbReference>
<evidence type="ECO:0000313" key="11">
    <source>
        <dbReference type="Proteomes" id="UP000070224"/>
    </source>
</evidence>
<keyword evidence="2 8" id="KW-0949">S-adenosyl-L-methionine</keyword>
<dbReference type="EMBL" id="LSDK01000130">
    <property type="protein sequence ID" value="KXB73916.1"/>
    <property type="molecule type" value="Genomic_DNA"/>
</dbReference>
<dbReference type="GO" id="GO:0008616">
    <property type="term" value="P:tRNA queuosine(34) biosynthetic process"/>
    <property type="evidence" value="ECO:0007669"/>
    <property type="project" value="UniProtKB-UniRule"/>
</dbReference>
<dbReference type="Pfam" id="PF04055">
    <property type="entry name" value="Radical_SAM"/>
    <property type="match status" value="1"/>
</dbReference>
<dbReference type="STRING" id="322095.HMPREF3185_01854"/>
<feature type="binding site" evidence="8">
    <location>
        <position position="58"/>
    </location>
    <ligand>
        <name>substrate</name>
    </ligand>
</feature>
<dbReference type="InterPro" id="IPR013785">
    <property type="entry name" value="Aldolase_TIM"/>
</dbReference>
<keyword evidence="11" id="KW-1185">Reference proteome</keyword>
<dbReference type="SUPFAM" id="SSF102114">
    <property type="entry name" value="Radical SAM enzymes"/>
    <property type="match status" value="1"/>
</dbReference>
<accession>A0A134B1V5</accession>
<dbReference type="EC" id="4.3.99.3" evidence="8"/>
<reference evidence="11" key="1">
    <citation type="submission" date="2016-01" db="EMBL/GenBank/DDBJ databases">
        <authorList>
            <person name="Mitreva M."/>
            <person name="Pepin K.H."/>
            <person name="Mihindukulasuriya K.A."/>
            <person name="Fulton R."/>
            <person name="Fronick C."/>
            <person name="O'Laughlin M."/>
            <person name="Miner T."/>
            <person name="Herter B."/>
            <person name="Rosa B.A."/>
            <person name="Cordes M."/>
            <person name="Tomlinson C."/>
            <person name="Wollam A."/>
            <person name="Palsikar V.B."/>
            <person name="Mardis E.R."/>
            <person name="Wilson R.K."/>
        </authorList>
    </citation>
    <scope>NUCLEOTIDE SEQUENCE [LARGE SCALE GENOMIC DNA]</scope>
    <source>
        <strain evidence="11">KA00683</strain>
    </source>
</reference>
<evidence type="ECO:0000313" key="10">
    <source>
        <dbReference type="EMBL" id="KXB73916.1"/>
    </source>
</evidence>
<evidence type="ECO:0000256" key="6">
    <source>
        <dbReference type="ARBA" id="ARBA00023014"/>
    </source>
</evidence>
<feature type="binding site" evidence="8">
    <location>
        <position position="230"/>
    </location>
    <ligand>
        <name>substrate</name>
    </ligand>
</feature>
<keyword evidence="7 8" id="KW-0456">Lyase</keyword>
<feature type="binding site" evidence="8">
    <location>
        <position position="101"/>
    </location>
    <ligand>
        <name>S-adenosyl-L-methionine</name>
        <dbReference type="ChEBI" id="CHEBI:59789"/>
    </ligand>
</feature>
<comment type="cofactor">
    <cofactor evidence="8">
        <name>Mg(2+)</name>
        <dbReference type="ChEBI" id="CHEBI:18420"/>
    </cofactor>
</comment>
<sequence>MQDEGAVRGMPCLISGELRESSYLCTQITPTTFMLINEIFYSLQGEGVHMGKASIFIRLSRCNLRCSFCDTEFDSGTEMTIEELREAIAPYPGRRIIWTGGEPTLQLTEETVAYFKALGYHQSIETNGTRRPPAGLDYITCSPKKEAMQLLHRNFPDGVGEFRFPVGSPADLPPAVSELPPAGAYLLSPIFVGETQSEADKAAIELCVSHILEHPEWQLSLQMHKLIHIP</sequence>
<evidence type="ECO:0000259" key="9">
    <source>
        <dbReference type="PROSITE" id="PS51918"/>
    </source>
</evidence>
<evidence type="ECO:0000256" key="8">
    <source>
        <dbReference type="HAMAP-Rule" id="MF_00917"/>
    </source>
</evidence>